<keyword evidence="2" id="KW-0812">Transmembrane</keyword>
<proteinExistence type="predicted"/>
<sequence length="415" mass="46125">MAAILGYGVFATVEYERLGGLVGALDLGIFYEAVCGWAFHADPYVAIKGSSQLGDHFTPAWVLLAPLLRIRDSPYMLVLAQFVLLPLSGIPVYVAVRRMVGRWPATGVTAAYLASSGLQHAIAFPVHEVMFATPLIAWALERILAGRWTWATVLMCSLCLVKEDLNLMTAAFAVVALCHRRWRRAAFLAVWGLAAYLITVKLVIPEFCPAGYTYLDQYASTLQATNSVQDLMHIVEHPLRVLHLLYDNQTKRALWHLLIVPVLGLCFASPLLLLAAPNLLSRLLSSDPNVWTSHYHYDAPLMPIIFIAAVDGLMRICRCVGFLIDERAVLAGQGQACPPVRRRRLRLLVSADHLPIHGQVADRRMDQEACRVRGERELEQTGRGSRAGRAERRDRRGDQPPGRSTPGTRHRDADL</sequence>
<feature type="compositionally biased region" description="Basic and acidic residues" evidence="1">
    <location>
        <begin position="388"/>
        <end position="398"/>
    </location>
</feature>
<evidence type="ECO:0000313" key="4">
    <source>
        <dbReference type="Proteomes" id="UP000675781"/>
    </source>
</evidence>
<protein>
    <submittedName>
        <fullName evidence="3">DUF2079 domain-containing protein</fullName>
    </submittedName>
</protein>
<dbReference type="RefSeq" id="WP_212528284.1">
    <property type="nucleotide sequence ID" value="NZ_JAGSOG010000039.1"/>
</dbReference>
<dbReference type="InterPro" id="IPR018650">
    <property type="entry name" value="STSV1_Orf64"/>
</dbReference>
<dbReference type="EMBL" id="JAGSOG010000039">
    <property type="protein sequence ID" value="MBR7833763.1"/>
    <property type="molecule type" value="Genomic_DNA"/>
</dbReference>
<feature type="transmembrane region" description="Helical" evidence="2">
    <location>
        <begin position="185"/>
        <end position="204"/>
    </location>
</feature>
<reference evidence="3" key="1">
    <citation type="submission" date="2021-04" db="EMBL/GenBank/DDBJ databases">
        <title>Genome based classification of Actinospica acidithermotolerans sp. nov., an actinobacterium isolated from an Indonesian hot spring.</title>
        <authorList>
            <person name="Kusuma A.B."/>
            <person name="Putra K.E."/>
            <person name="Nafisah S."/>
            <person name="Loh J."/>
            <person name="Nouioui I."/>
            <person name="Goodfellow M."/>
        </authorList>
    </citation>
    <scope>NUCLEOTIDE SEQUENCE</scope>
    <source>
        <strain evidence="3">CSCA 57</strain>
    </source>
</reference>
<organism evidence="3 4">
    <name type="scientific">Actinospica durhamensis</name>
    <dbReference type="NCBI Taxonomy" id="1508375"/>
    <lineage>
        <taxon>Bacteria</taxon>
        <taxon>Bacillati</taxon>
        <taxon>Actinomycetota</taxon>
        <taxon>Actinomycetes</taxon>
        <taxon>Catenulisporales</taxon>
        <taxon>Actinospicaceae</taxon>
        <taxon>Actinospica</taxon>
    </lineage>
</organism>
<feature type="transmembrane region" description="Helical" evidence="2">
    <location>
        <begin position="253"/>
        <end position="276"/>
    </location>
</feature>
<dbReference type="AlphaFoldDB" id="A0A941ENR6"/>
<name>A0A941ENR6_9ACTN</name>
<evidence type="ECO:0000256" key="1">
    <source>
        <dbReference type="SAM" id="MobiDB-lite"/>
    </source>
</evidence>
<dbReference type="Pfam" id="PF09852">
    <property type="entry name" value="DUF2079"/>
    <property type="match status" value="1"/>
</dbReference>
<feature type="transmembrane region" description="Helical" evidence="2">
    <location>
        <begin position="75"/>
        <end position="96"/>
    </location>
</feature>
<keyword evidence="2" id="KW-1133">Transmembrane helix</keyword>
<gene>
    <name evidence="3" type="ORF">KDL01_10835</name>
</gene>
<accession>A0A941ENR6</accession>
<keyword evidence="4" id="KW-1185">Reference proteome</keyword>
<evidence type="ECO:0000256" key="2">
    <source>
        <dbReference type="SAM" id="Phobius"/>
    </source>
</evidence>
<dbReference type="Proteomes" id="UP000675781">
    <property type="component" value="Unassembled WGS sequence"/>
</dbReference>
<evidence type="ECO:0000313" key="3">
    <source>
        <dbReference type="EMBL" id="MBR7833763.1"/>
    </source>
</evidence>
<keyword evidence="2" id="KW-0472">Membrane</keyword>
<feature type="region of interest" description="Disordered" evidence="1">
    <location>
        <begin position="372"/>
        <end position="415"/>
    </location>
</feature>
<comment type="caution">
    <text evidence="3">The sequence shown here is derived from an EMBL/GenBank/DDBJ whole genome shotgun (WGS) entry which is preliminary data.</text>
</comment>